<keyword evidence="2" id="KW-1185">Reference proteome</keyword>
<proteinExistence type="predicted"/>
<reference evidence="1 2" key="1">
    <citation type="journal article" date="2019" name="Int. J. Syst. Evol. Microbiol.">
        <title>The Global Catalogue of Microorganisms (GCM) 10K type strain sequencing project: providing services to taxonomists for standard genome sequencing and annotation.</title>
        <authorList>
            <consortium name="The Broad Institute Genomics Platform"/>
            <consortium name="The Broad Institute Genome Sequencing Center for Infectious Disease"/>
            <person name="Wu L."/>
            <person name="Ma J."/>
        </authorList>
    </citation>
    <scope>NUCLEOTIDE SEQUENCE [LARGE SCALE GENOMIC DNA]</scope>
    <source>
        <strain evidence="1 2">JCM 10696</strain>
    </source>
</reference>
<evidence type="ECO:0000313" key="1">
    <source>
        <dbReference type="EMBL" id="GAA0955808.1"/>
    </source>
</evidence>
<dbReference type="Proteomes" id="UP001500665">
    <property type="component" value="Unassembled WGS sequence"/>
</dbReference>
<protein>
    <submittedName>
        <fullName evidence="1">Uncharacterized protein</fullName>
    </submittedName>
</protein>
<name>A0ABN1REQ1_9ACTN</name>
<accession>A0ABN1REQ1</accession>
<comment type="caution">
    <text evidence="1">The sequence shown here is derived from an EMBL/GenBank/DDBJ whole genome shotgun (WGS) entry which is preliminary data.</text>
</comment>
<evidence type="ECO:0000313" key="2">
    <source>
        <dbReference type="Proteomes" id="UP001500665"/>
    </source>
</evidence>
<organism evidence="1 2">
    <name type="scientific">Actinocorallia libanotica</name>
    <dbReference type="NCBI Taxonomy" id="46162"/>
    <lineage>
        <taxon>Bacteria</taxon>
        <taxon>Bacillati</taxon>
        <taxon>Actinomycetota</taxon>
        <taxon>Actinomycetes</taxon>
        <taxon>Streptosporangiales</taxon>
        <taxon>Thermomonosporaceae</taxon>
        <taxon>Actinocorallia</taxon>
    </lineage>
</organism>
<dbReference type="Gene3D" id="3.90.1140.10">
    <property type="entry name" value="Cyclic phosphodiesterase"/>
    <property type="match status" value="1"/>
</dbReference>
<dbReference type="RefSeq" id="WP_344242496.1">
    <property type="nucleotide sequence ID" value="NZ_BAAAHH010000017.1"/>
</dbReference>
<sequence length="253" mass="27620">MKTQGLSQKELLDLDEQCTRQTRELEQQQEQVRAHLRPPGAQLAPMVGPDGAAQVWKPPGVRILHIYGLMRPTTALADLETATRDLAGNLMAPVPRQWQHWTGARIEDATTAEAKTIATALAAHLNDHPAPQATGARRWGFAAQAALHRHGILITPTGDAPPVTTLMQAAAAAMRSVDPDARRTRTPRHAHSSLSYNTPAVSALSRREVADLSDRFGIRHVDIELEAVAVVWAKQHPAGPQYTWDVDTLIPLS</sequence>
<dbReference type="EMBL" id="BAAAHH010000017">
    <property type="protein sequence ID" value="GAA0955808.1"/>
    <property type="molecule type" value="Genomic_DNA"/>
</dbReference>
<gene>
    <name evidence="1" type="ORF">GCM10009550_41170</name>
</gene>